<protein>
    <submittedName>
        <fullName evidence="1">Uncharacterized protein</fullName>
    </submittedName>
</protein>
<name>X0W308_9ZZZZ</name>
<evidence type="ECO:0000313" key="1">
    <source>
        <dbReference type="EMBL" id="GAG18973.1"/>
    </source>
</evidence>
<gene>
    <name evidence="1" type="ORF">S01H1_60225</name>
</gene>
<organism evidence="1">
    <name type="scientific">marine sediment metagenome</name>
    <dbReference type="NCBI Taxonomy" id="412755"/>
    <lineage>
        <taxon>unclassified sequences</taxon>
        <taxon>metagenomes</taxon>
        <taxon>ecological metagenomes</taxon>
    </lineage>
</organism>
<accession>X0W308</accession>
<sequence>DPSFKYLNKNPWTEYLSALLINSNEYGRRGRIQLGQITYGQNKIIHQHTENNIDIFYLKRYKNHWTIQNWEGVTKYLDEDIKDLEPIIFHDIPCFIPNYSRRDKILRRQYGLGYMKEDKNFKYI</sequence>
<feature type="non-terminal residue" evidence="1">
    <location>
        <position position="1"/>
    </location>
</feature>
<proteinExistence type="predicted"/>
<comment type="caution">
    <text evidence="1">The sequence shown here is derived from an EMBL/GenBank/DDBJ whole genome shotgun (WGS) entry which is preliminary data.</text>
</comment>
<dbReference type="EMBL" id="BARS01039445">
    <property type="protein sequence ID" value="GAG18973.1"/>
    <property type="molecule type" value="Genomic_DNA"/>
</dbReference>
<reference evidence="1" key="1">
    <citation type="journal article" date="2014" name="Front. Microbiol.">
        <title>High frequency of phylogenetically diverse reductive dehalogenase-homologous genes in deep subseafloor sedimentary metagenomes.</title>
        <authorList>
            <person name="Kawai M."/>
            <person name="Futagami T."/>
            <person name="Toyoda A."/>
            <person name="Takaki Y."/>
            <person name="Nishi S."/>
            <person name="Hori S."/>
            <person name="Arai W."/>
            <person name="Tsubouchi T."/>
            <person name="Morono Y."/>
            <person name="Uchiyama I."/>
            <person name="Ito T."/>
            <person name="Fujiyama A."/>
            <person name="Inagaki F."/>
            <person name="Takami H."/>
        </authorList>
    </citation>
    <scope>NUCLEOTIDE SEQUENCE</scope>
    <source>
        <strain evidence="1">Expedition CK06-06</strain>
    </source>
</reference>
<dbReference type="AlphaFoldDB" id="X0W308"/>